<dbReference type="PROSITE" id="PS50949">
    <property type="entry name" value="HTH_GNTR"/>
    <property type="match status" value="1"/>
</dbReference>
<dbReference type="EMBL" id="AP022614">
    <property type="protein sequence ID" value="BBZ46571.1"/>
    <property type="molecule type" value="Genomic_DNA"/>
</dbReference>
<evidence type="ECO:0000256" key="3">
    <source>
        <dbReference type="ARBA" id="ARBA00023163"/>
    </source>
</evidence>
<dbReference type="PANTHER" id="PTHR44846:SF17">
    <property type="entry name" value="GNTR-FAMILY TRANSCRIPTIONAL REGULATOR"/>
    <property type="match status" value="1"/>
</dbReference>
<dbReference type="PRINTS" id="PR00035">
    <property type="entry name" value="HTHGNTR"/>
</dbReference>
<dbReference type="Gene3D" id="1.10.10.10">
    <property type="entry name" value="Winged helix-like DNA-binding domain superfamily/Winged helix DNA-binding domain"/>
    <property type="match status" value="1"/>
</dbReference>
<dbReference type="SMART" id="SM00345">
    <property type="entry name" value="HTH_GNTR"/>
    <property type="match status" value="1"/>
</dbReference>
<dbReference type="Pfam" id="PF00392">
    <property type="entry name" value="GntR"/>
    <property type="match status" value="1"/>
</dbReference>
<dbReference type="InterPro" id="IPR036388">
    <property type="entry name" value="WH-like_DNA-bd_sf"/>
</dbReference>
<protein>
    <submittedName>
        <fullName evidence="5">GntR family transcriptional regulator</fullName>
    </submittedName>
</protein>
<reference evidence="5 6" key="1">
    <citation type="journal article" date="2019" name="Emerg. Microbes Infect.">
        <title>Comprehensive subspecies identification of 175 nontuberculous mycobacteria species based on 7547 genomic profiles.</title>
        <authorList>
            <person name="Matsumoto Y."/>
            <person name="Kinjo T."/>
            <person name="Motooka D."/>
            <person name="Nabeya D."/>
            <person name="Jung N."/>
            <person name="Uechi K."/>
            <person name="Horii T."/>
            <person name="Iida T."/>
            <person name="Fujita J."/>
            <person name="Nakamura S."/>
        </authorList>
    </citation>
    <scope>NUCLEOTIDE SEQUENCE [LARGE SCALE GENOMIC DNA]</scope>
    <source>
        <strain evidence="5 6">JCM 14742</strain>
    </source>
</reference>
<dbReference type="SMART" id="SM00866">
    <property type="entry name" value="UTRA"/>
    <property type="match status" value="1"/>
</dbReference>
<dbReference type="SUPFAM" id="SSF64288">
    <property type="entry name" value="Chorismate lyase-like"/>
    <property type="match status" value="1"/>
</dbReference>
<evidence type="ECO:0000256" key="2">
    <source>
        <dbReference type="ARBA" id="ARBA00023125"/>
    </source>
</evidence>
<evidence type="ECO:0000259" key="4">
    <source>
        <dbReference type="PROSITE" id="PS50949"/>
    </source>
</evidence>
<keyword evidence="6" id="KW-1185">Reference proteome</keyword>
<evidence type="ECO:0000256" key="1">
    <source>
        <dbReference type="ARBA" id="ARBA00023015"/>
    </source>
</evidence>
<dbReference type="GO" id="GO:0003700">
    <property type="term" value="F:DNA-binding transcription factor activity"/>
    <property type="evidence" value="ECO:0007669"/>
    <property type="project" value="InterPro"/>
</dbReference>
<evidence type="ECO:0000313" key="6">
    <source>
        <dbReference type="Proteomes" id="UP000467105"/>
    </source>
</evidence>
<dbReference type="GO" id="GO:0003677">
    <property type="term" value="F:DNA binding"/>
    <property type="evidence" value="ECO:0007669"/>
    <property type="project" value="UniProtKB-KW"/>
</dbReference>
<name>A0A7I7Z0P2_9MYCO</name>
<evidence type="ECO:0000313" key="5">
    <source>
        <dbReference type="EMBL" id="BBZ46571.1"/>
    </source>
</evidence>
<dbReference type="Gene3D" id="3.40.1410.10">
    <property type="entry name" value="Chorismate lyase-like"/>
    <property type="match status" value="1"/>
</dbReference>
<proteinExistence type="predicted"/>
<dbReference type="OrthoDB" id="3194402at2"/>
<dbReference type="InterPro" id="IPR011663">
    <property type="entry name" value="UTRA"/>
</dbReference>
<dbReference type="Proteomes" id="UP000467105">
    <property type="component" value="Chromosome"/>
</dbReference>
<dbReference type="Pfam" id="PF07702">
    <property type="entry name" value="UTRA"/>
    <property type="match status" value="1"/>
</dbReference>
<sequence>MPGKSERSRETARRVRDGLRARILGDGYGPGPLPPESDLSREFAVSRNTIRYVLDLLRAEGIVERRQGAGTFVVATKRTQDLSRLQGLAEEFQTPDISVANTVLRAEVTSAQTTVAQRLQIPVGAPVVFLERIRAVAGEPVSLDATYLLEEYGTPLLGLDLANTDVFRLLEETFDMRLGEASLTIEAVGSDPTVSDALGIAVHSPLLLIERLTLTEDGRPIDLEYLRIRGDRIALAGHVRRSADMQLGNLTTRRDRERAHTECC</sequence>
<dbReference type="InterPro" id="IPR028978">
    <property type="entry name" value="Chorismate_lyase_/UTRA_dom_sf"/>
</dbReference>
<dbReference type="GO" id="GO:0045892">
    <property type="term" value="P:negative regulation of DNA-templated transcription"/>
    <property type="evidence" value="ECO:0007669"/>
    <property type="project" value="TreeGrafter"/>
</dbReference>
<accession>A0A7I7Z0P2</accession>
<dbReference type="CDD" id="cd07377">
    <property type="entry name" value="WHTH_GntR"/>
    <property type="match status" value="1"/>
</dbReference>
<dbReference type="InterPro" id="IPR036390">
    <property type="entry name" value="WH_DNA-bd_sf"/>
</dbReference>
<keyword evidence="1" id="KW-0805">Transcription regulation</keyword>
<dbReference type="PANTHER" id="PTHR44846">
    <property type="entry name" value="MANNOSYL-D-GLYCERATE TRANSPORT/METABOLISM SYSTEM REPRESSOR MNGR-RELATED"/>
    <property type="match status" value="1"/>
</dbReference>
<dbReference type="AlphaFoldDB" id="A0A7I7Z0P2"/>
<organism evidence="5 6">
    <name type="scientific">Mycobacterium parmense</name>
    <dbReference type="NCBI Taxonomy" id="185642"/>
    <lineage>
        <taxon>Bacteria</taxon>
        <taxon>Bacillati</taxon>
        <taxon>Actinomycetota</taxon>
        <taxon>Actinomycetes</taxon>
        <taxon>Mycobacteriales</taxon>
        <taxon>Mycobacteriaceae</taxon>
        <taxon>Mycobacterium</taxon>
        <taxon>Mycobacterium simiae complex</taxon>
    </lineage>
</organism>
<dbReference type="SUPFAM" id="SSF46785">
    <property type="entry name" value="Winged helix' DNA-binding domain"/>
    <property type="match status" value="1"/>
</dbReference>
<dbReference type="InterPro" id="IPR050679">
    <property type="entry name" value="Bact_HTH_transcr_reg"/>
</dbReference>
<gene>
    <name evidence="5" type="ORF">MPRM_38520</name>
</gene>
<dbReference type="InterPro" id="IPR000524">
    <property type="entry name" value="Tscrpt_reg_HTH_GntR"/>
</dbReference>
<feature type="domain" description="HTH gntR-type" evidence="4">
    <location>
        <begin position="9"/>
        <end position="76"/>
    </location>
</feature>
<dbReference type="RefSeq" id="WP_085268472.1">
    <property type="nucleotide sequence ID" value="NZ_AP022614.1"/>
</dbReference>
<keyword evidence="3" id="KW-0804">Transcription</keyword>
<keyword evidence="2" id="KW-0238">DNA-binding</keyword>